<dbReference type="InterPro" id="IPR008928">
    <property type="entry name" value="6-hairpin_glycosidase_sf"/>
</dbReference>
<dbReference type="InterPro" id="IPR013737">
    <property type="entry name" value="Bac_rhamnosid_N"/>
</dbReference>
<dbReference type="Gene3D" id="2.60.40.10">
    <property type="entry name" value="Immunoglobulins"/>
    <property type="match status" value="1"/>
</dbReference>
<evidence type="ECO:0000313" key="8">
    <source>
        <dbReference type="EMBL" id="KAK8838989.1"/>
    </source>
</evidence>
<dbReference type="PIRSF" id="PIRSF010631">
    <property type="entry name" value="A-rhamnsds"/>
    <property type="match status" value="1"/>
</dbReference>
<dbReference type="EC" id="3.2.1.40" evidence="2"/>
<dbReference type="InterPro" id="IPR035398">
    <property type="entry name" value="Bac_rhamnosid_C"/>
</dbReference>
<reference evidence="8 9" key="1">
    <citation type="submission" date="2024-04" db="EMBL/GenBank/DDBJ databases">
        <title>Tritrichomonas musculus Genome.</title>
        <authorList>
            <person name="Alves-Ferreira E."/>
            <person name="Grigg M."/>
            <person name="Lorenzi H."/>
            <person name="Galac M."/>
        </authorList>
    </citation>
    <scope>NUCLEOTIDE SEQUENCE [LARGE SCALE GENOMIC DNA]</scope>
    <source>
        <strain evidence="8 9">EAF2021</strain>
    </source>
</reference>
<dbReference type="Pfam" id="PF17389">
    <property type="entry name" value="Bac_rhamnosid6H"/>
    <property type="match status" value="1"/>
</dbReference>
<dbReference type="Pfam" id="PF08531">
    <property type="entry name" value="Bac_rhamnosid_N"/>
    <property type="match status" value="1"/>
</dbReference>
<feature type="domain" description="Alpha-L-rhamnosidase C-terminal" evidence="7">
    <location>
        <begin position="808"/>
        <end position="875"/>
    </location>
</feature>
<feature type="domain" description="Bacterial alpha-L-rhamnosidase N-terminal" evidence="5">
    <location>
        <begin position="146"/>
        <end position="329"/>
    </location>
</feature>
<feature type="domain" description="Alpha-L-rhamnosidase six-hairpin glycosidase" evidence="6">
    <location>
        <begin position="443"/>
        <end position="797"/>
    </location>
</feature>
<evidence type="ECO:0000259" key="5">
    <source>
        <dbReference type="Pfam" id="PF08531"/>
    </source>
</evidence>
<dbReference type="PANTHER" id="PTHR33307:SF6">
    <property type="entry name" value="ALPHA-RHAMNOSIDASE (EUROFUNG)-RELATED"/>
    <property type="match status" value="1"/>
</dbReference>
<feature type="domain" description="Alpha-L-rhamnosidase concanavalin-like" evidence="4">
    <location>
        <begin position="343"/>
        <end position="437"/>
    </location>
</feature>
<evidence type="ECO:0000313" key="9">
    <source>
        <dbReference type="Proteomes" id="UP001470230"/>
    </source>
</evidence>
<proteinExistence type="predicted"/>
<dbReference type="Gene3D" id="2.60.120.260">
    <property type="entry name" value="Galactose-binding domain-like"/>
    <property type="match status" value="2"/>
</dbReference>
<dbReference type="PANTHER" id="PTHR33307">
    <property type="entry name" value="ALPHA-RHAMNOSIDASE (EUROFUNG)"/>
    <property type="match status" value="1"/>
</dbReference>
<evidence type="ECO:0000256" key="1">
    <source>
        <dbReference type="ARBA" id="ARBA00001445"/>
    </source>
</evidence>
<sequence>MASQISKLRVNGVYNPIGYDTSSLSFSWLVEGTKAKSQKSARVIISTDPSCDPNKKDQLIHDSGVSAEISSLEYNPNFDTKTVLHPRTRYYWKVQVETDLNEKLESPVSFFETSKLNEPWTAKWIATEKVGKITPPYVRKEFNLSKKVKEARAYMTGFGLFELYVNGKRPTEEYFIPGNTNYRLWVQYHTFDITSLLRENKNAIGVLIGDGWARGRVGYDMPSADFTRKTDYRGVPVDYATDRYELICEVHVTYEDGTTEVINSDGTWKCHKSNILMNDIYDGEIQDANLVIPGWNEPGLDDKDWFECNEINEPLHEKLTPRFGLPVVVKERRKPKEIFTDPAGNRVIDMGQNMTGWIEMKIYAPKGFEVIVEHGEILQEGIFFRDNIRSALQQFRYISDGKELVVHSHFTYHGFRYARLVQWEGPVNIEDFVGCNVYSDLDMVGHLETGVPIVNKFISSGFWSQRDNFLDVPTDCPQRDERLGWTADAQIFSETAMFNMNCYAFYRKYLKDILLQQIRDGGIPPLWCPQFLALKDILFFPTDGMIAWSDVATVIPWNVYLMNGKKQILQDYFEAMTMWVEVMYKHVKDGLWDITYMQLCDWLALDGPDIPENHSRVIGGTENTFQCSAYYYYSLNLVCKAAKVLGNNEAYEKYHKRAEETLKAIRNEYFTPTGRCAIQTQTALSLAIILDLYPEGTLQTSANSLHKLLENKNFHLCTGFIGTPILCRALAKAGRNEDGVTTFLQEDYPGWLYPITMDATTTWERWDSMRPNGKVSPEGMNSFNHYAYASVLEWIYCDICGLNPLNEYPGFKRALFKPHPDERLHYAKASHESPMGLYTCEWKIEGDKVHYLFSIPYNAQAKLELVDLKKGEVSSSTCEVTEQGNNVVSDFLPSGKYEIVYKYKKSDYQLPNKFK</sequence>
<organism evidence="8 9">
    <name type="scientific">Tritrichomonas musculus</name>
    <dbReference type="NCBI Taxonomy" id="1915356"/>
    <lineage>
        <taxon>Eukaryota</taxon>
        <taxon>Metamonada</taxon>
        <taxon>Parabasalia</taxon>
        <taxon>Tritrichomonadida</taxon>
        <taxon>Tritrichomonadidae</taxon>
        <taxon>Tritrichomonas</taxon>
    </lineage>
</organism>
<evidence type="ECO:0000259" key="7">
    <source>
        <dbReference type="Pfam" id="PF17390"/>
    </source>
</evidence>
<accession>A0ABR2GYG6</accession>
<evidence type="ECO:0000259" key="6">
    <source>
        <dbReference type="Pfam" id="PF17389"/>
    </source>
</evidence>
<protein>
    <recommendedName>
        <fullName evidence="2">alpha-L-rhamnosidase</fullName>
        <ecNumber evidence="2">3.2.1.40</ecNumber>
    </recommendedName>
</protein>
<comment type="caution">
    <text evidence="8">The sequence shown here is derived from an EMBL/GenBank/DDBJ whole genome shotgun (WGS) entry which is preliminary data.</text>
</comment>
<dbReference type="SUPFAM" id="SSF48208">
    <property type="entry name" value="Six-hairpin glycosidases"/>
    <property type="match status" value="1"/>
</dbReference>
<dbReference type="InterPro" id="IPR012341">
    <property type="entry name" value="6hp_glycosidase-like_sf"/>
</dbReference>
<dbReference type="Pfam" id="PF05592">
    <property type="entry name" value="Bac_rhamnosid"/>
    <property type="match status" value="1"/>
</dbReference>
<dbReference type="InterPro" id="IPR008902">
    <property type="entry name" value="Rhamnosid_concanavalin"/>
</dbReference>
<keyword evidence="9" id="KW-1185">Reference proteome</keyword>
<comment type="catalytic activity">
    <reaction evidence="1">
        <text>Hydrolysis of terminal non-reducing alpha-L-rhamnose residues in alpha-L-rhamnosides.</text>
        <dbReference type="EC" id="3.2.1.40"/>
    </reaction>
</comment>
<dbReference type="Pfam" id="PF17390">
    <property type="entry name" value="Bac_rhamnosid_C"/>
    <property type="match status" value="1"/>
</dbReference>
<dbReference type="Gene3D" id="2.60.420.10">
    <property type="entry name" value="Maltose phosphorylase, domain 3"/>
    <property type="match status" value="1"/>
</dbReference>
<dbReference type="InterPro" id="IPR016007">
    <property type="entry name" value="Alpha_rhamnosid"/>
</dbReference>
<dbReference type="EMBL" id="JAPFFF010000053">
    <property type="protein sequence ID" value="KAK8838989.1"/>
    <property type="molecule type" value="Genomic_DNA"/>
</dbReference>
<dbReference type="Proteomes" id="UP001470230">
    <property type="component" value="Unassembled WGS sequence"/>
</dbReference>
<keyword evidence="3" id="KW-0378">Hydrolase</keyword>
<dbReference type="InterPro" id="IPR013783">
    <property type="entry name" value="Ig-like_fold"/>
</dbReference>
<evidence type="ECO:0000256" key="3">
    <source>
        <dbReference type="ARBA" id="ARBA00022801"/>
    </source>
</evidence>
<dbReference type="Pfam" id="PF25788">
    <property type="entry name" value="Ig_Rha78A_N"/>
    <property type="match status" value="1"/>
</dbReference>
<dbReference type="InterPro" id="IPR035396">
    <property type="entry name" value="Bac_rhamnosid6H"/>
</dbReference>
<evidence type="ECO:0000256" key="2">
    <source>
        <dbReference type="ARBA" id="ARBA00012652"/>
    </source>
</evidence>
<name>A0ABR2GYG6_9EUKA</name>
<gene>
    <name evidence="8" type="ORF">M9Y10_032452</name>
</gene>
<dbReference type="Gene3D" id="1.50.10.10">
    <property type="match status" value="1"/>
</dbReference>
<evidence type="ECO:0000259" key="4">
    <source>
        <dbReference type="Pfam" id="PF05592"/>
    </source>
</evidence>